<comment type="caution">
    <text evidence="2">The sequence shown here is derived from an EMBL/GenBank/DDBJ whole genome shotgun (WGS) entry which is preliminary data.</text>
</comment>
<evidence type="ECO:0000256" key="1">
    <source>
        <dbReference type="SAM" id="Phobius"/>
    </source>
</evidence>
<reference evidence="2 3" key="1">
    <citation type="submission" date="2014-12" db="EMBL/GenBank/DDBJ databases">
        <title>Genomes of Geoalkalibacter ferrihydriticus and Geoalkalibacter subterraneus, two haloalkaliphilic metal-reducing members of the Geobacteraceae.</title>
        <authorList>
            <person name="Badalamenti J.P."/>
            <person name="Torres C.I."/>
            <person name="Krajmalnik-Brown R."/>
            <person name="Bond D.R."/>
        </authorList>
    </citation>
    <scope>NUCLEOTIDE SEQUENCE [LARGE SCALE GENOMIC DNA]</scope>
    <source>
        <strain evidence="2 3">DSM 17813</strain>
    </source>
</reference>
<evidence type="ECO:0000313" key="3">
    <source>
        <dbReference type="Proteomes" id="UP000035068"/>
    </source>
</evidence>
<keyword evidence="1" id="KW-0472">Membrane</keyword>
<keyword evidence="1" id="KW-1133">Transmembrane helix</keyword>
<dbReference type="RefSeq" id="WP_040097091.1">
    <property type="nucleotide sequence ID" value="NZ_JWJD01000001.1"/>
</dbReference>
<feature type="transmembrane region" description="Helical" evidence="1">
    <location>
        <begin position="370"/>
        <end position="390"/>
    </location>
</feature>
<dbReference type="Proteomes" id="UP000035068">
    <property type="component" value="Unassembled WGS sequence"/>
</dbReference>
<protein>
    <recommendedName>
        <fullName evidence="4">TIGR00341 family protein</fullName>
    </recommendedName>
</protein>
<dbReference type="InterPro" id="IPR005240">
    <property type="entry name" value="DUF389"/>
</dbReference>
<evidence type="ECO:0000313" key="2">
    <source>
        <dbReference type="EMBL" id="KIH78164.1"/>
    </source>
</evidence>
<name>A0A0C2DXJ9_9BACT</name>
<evidence type="ECO:0008006" key="4">
    <source>
        <dbReference type="Google" id="ProtNLM"/>
    </source>
</evidence>
<dbReference type="AlphaFoldDB" id="A0A0C2DXJ9"/>
<dbReference type="PANTHER" id="PTHR20992">
    <property type="entry name" value="AT15442P-RELATED"/>
    <property type="match status" value="1"/>
</dbReference>
<feature type="transmembrane region" description="Helical" evidence="1">
    <location>
        <begin position="494"/>
        <end position="519"/>
    </location>
</feature>
<gene>
    <name evidence="2" type="ORF">GFER_00865</name>
</gene>
<dbReference type="Pfam" id="PF04087">
    <property type="entry name" value="DUF389"/>
    <property type="match status" value="1"/>
</dbReference>
<sequence>MPGSLKLLFDPAREQEVHEKLAPLFEAQEVEILPFLLKALPEWGEDQRVVTYLSDEDMYELVPLAAERGWCLGLLPHPDMEHALAGYGIAKKLEDAVADILAEPKERRVDLLFCNGRPVFHSVVSGQVFGLRPAADVEGLSVRFSSFLKRLKGLGKLRPQLFQILTQQEKNLETAALGVVVVEHARNSVLSRSILPDTNINDGKLHALVLAPRSLMEMLRFLVNALFLGGRRGGRRAPFIGHIRTGWLKISSNQPLEYVQDGAWLSSQELVFEVSSRVLRLIPGRDLDIDEGDISDKEVFRIQALPVGEACKELMAKPLPIMSHAATEEFRDLYEHLWANARTTPHYLTLTVLAALLATVGLFADSSPVIIGAMILAPTMGPIISLSMAVARQDAALLGSSLRTLGLGIALALGFSAVVGWLMPLRVVTPEIAARLSPTLLDLGVAVISGIAGAYAHAREEVVKSLAGVAIAVALVPPLAVAGIGIGWMNWEVLWGALLLFLTNLSGIVLMGTLTFLVLGFAPFHRAKRGLLLSVLLVGLVCVPLAFGFVRMQQEQAIVRALEGMEVHNVVLRDVAVRRGEPIYLSMRLLSATSIDDVALDEIKAAIEERIGRSAVVEAAVGVRR</sequence>
<feature type="transmembrane region" description="Helical" evidence="1">
    <location>
        <begin position="402"/>
        <end position="424"/>
    </location>
</feature>
<dbReference type="InterPro" id="IPR016064">
    <property type="entry name" value="NAD/diacylglycerol_kinase_sf"/>
</dbReference>
<proteinExistence type="predicted"/>
<organism evidence="2 3">
    <name type="scientific">Geoalkalibacter ferrihydriticus DSM 17813</name>
    <dbReference type="NCBI Taxonomy" id="1121915"/>
    <lineage>
        <taxon>Bacteria</taxon>
        <taxon>Pseudomonadati</taxon>
        <taxon>Thermodesulfobacteriota</taxon>
        <taxon>Desulfuromonadia</taxon>
        <taxon>Desulfuromonadales</taxon>
        <taxon>Geoalkalibacteraceae</taxon>
        <taxon>Geoalkalibacter</taxon>
    </lineage>
</organism>
<dbReference type="Gene3D" id="2.60.200.40">
    <property type="match status" value="1"/>
</dbReference>
<accession>A0A0C2DXJ9</accession>
<feature type="transmembrane region" description="Helical" evidence="1">
    <location>
        <begin position="347"/>
        <end position="364"/>
    </location>
</feature>
<dbReference type="PANTHER" id="PTHR20992:SF9">
    <property type="entry name" value="AT15442P-RELATED"/>
    <property type="match status" value="1"/>
</dbReference>
<dbReference type="EMBL" id="JWJD01000001">
    <property type="protein sequence ID" value="KIH78164.1"/>
    <property type="molecule type" value="Genomic_DNA"/>
</dbReference>
<keyword evidence="1" id="KW-0812">Transmembrane</keyword>
<keyword evidence="3" id="KW-1185">Reference proteome</keyword>
<feature type="transmembrane region" description="Helical" evidence="1">
    <location>
        <begin position="436"/>
        <end position="456"/>
    </location>
</feature>
<feature type="transmembrane region" description="Helical" evidence="1">
    <location>
        <begin position="531"/>
        <end position="550"/>
    </location>
</feature>
<dbReference type="SUPFAM" id="SSF111331">
    <property type="entry name" value="NAD kinase/diacylglycerol kinase-like"/>
    <property type="match status" value="1"/>
</dbReference>
<feature type="transmembrane region" description="Helical" evidence="1">
    <location>
        <begin position="468"/>
        <end position="488"/>
    </location>
</feature>